<dbReference type="Proteomes" id="UP001150538">
    <property type="component" value="Unassembled WGS sequence"/>
</dbReference>
<organism evidence="1 2">
    <name type="scientific">Mycoemilia scoparia</name>
    <dbReference type="NCBI Taxonomy" id="417184"/>
    <lineage>
        <taxon>Eukaryota</taxon>
        <taxon>Fungi</taxon>
        <taxon>Fungi incertae sedis</taxon>
        <taxon>Zoopagomycota</taxon>
        <taxon>Kickxellomycotina</taxon>
        <taxon>Kickxellomycetes</taxon>
        <taxon>Kickxellales</taxon>
        <taxon>Kickxellaceae</taxon>
        <taxon>Mycoemilia</taxon>
    </lineage>
</organism>
<dbReference type="AlphaFoldDB" id="A0A9W7ZVF5"/>
<reference evidence="1" key="1">
    <citation type="submission" date="2022-07" db="EMBL/GenBank/DDBJ databases">
        <title>Phylogenomic reconstructions and comparative analyses of Kickxellomycotina fungi.</title>
        <authorList>
            <person name="Reynolds N.K."/>
            <person name="Stajich J.E."/>
            <person name="Barry K."/>
            <person name="Grigoriev I.V."/>
            <person name="Crous P."/>
            <person name="Smith M.E."/>
        </authorList>
    </citation>
    <scope>NUCLEOTIDE SEQUENCE</scope>
    <source>
        <strain evidence="1">NBRC 100468</strain>
    </source>
</reference>
<dbReference type="OrthoDB" id="5522061at2759"/>
<comment type="caution">
    <text evidence="1">The sequence shown here is derived from an EMBL/GenBank/DDBJ whole genome shotgun (WGS) entry which is preliminary data.</text>
</comment>
<keyword evidence="2" id="KW-1185">Reference proteome</keyword>
<protein>
    <submittedName>
        <fullName evidence="1">Uncharacterized protein</fullName>
    </submittedName>
</protein>
<evidence type="ECO:0000313" key="1">
    <source>
        <dbReference type="EMBL" id="KAJ1916959.1"/>
    </source>
</evidence>
<proteinExistence type="predicted"/>
<gene>
    <name evidence="1" type="ORF">H4219_003484</name>
</gene>
<name>A0A9W7ZVF5_9FUNG</name>
<sequence>MTSNAFKAAFPTRPTWSVASLLPSHKQSSTSSTGPISARDAEALASSAQLIFANENGIAVKQINNLNTFVSHIKELDIDENIVPLSRLTPPLRLSSLELKGTSSLPKTNANYLKMAEKTHGKFYITDSTF</sequence>
<accession>A0A9W7ZVF5</accession>
<dbReference type="EMBL" id="JANBPU010000085">
    <property type="protein sequence ID" value="KAJ1916959.1"/>
    <property type="molecule type" value="Genomic_DNA"/>
</dbReference>
<evidence type="ECO:0000313" key="2">
    <source>
        <dbReference type="Proteomes" id="UP001150538"/>
    </source>
</evidence>